<protein>
    <submittedName>
        <fullName evidence="1">Uncharacterized protein</fullName>
    </submittedName>
</protein>
<organism evidence="1 2">
    <name type="scientific">Pseudarcicella hirudinis</name>
    <dbReference type="NCBI Taxonomy" id="1079859"/>
    <lineage>
        <taxon>Bacteria</taxon>
        <taxon>Pseudomonadati</taxon>
        <taxon>Bacteroidota</taxon>
        <taxon>Cytophagia</taxon>
        <taxon>Cytophagales</taxon>
        <taxon>Flectobacillaceae</taxon>
        <taxon>Pseudarcicella</taxon>
    </lineage>
</organism>
<reference evidence="1 2" key="1">
    <citation type="submission" date="2016-10" db="EMBL/GenBank/DDBJ databases">
        <authorList>
            <person name="de Groot N.N."/>
        </authorList>
    </citation>
    <scope>NUCLEOTIDE SEQUENCE [LARGE SCALE GENOMIC DNA]</scope>
    <source>
        <strain evidence="2">E92,LMG 26720,CCM 7988</strain>
    </source>
</reference>
<proteinExistence type="predicted"/>
<gene>
    <name evidence="1" type="ORF">SAMN04515674_104266</name>
</gene>
<dbReference type="STRING" id="1079859.SAMN04515674_104266"/>
<evidence type="ECO:0000313" key="1">
    <source>
        <dbReference type="EMBL" id="SFP62462.1"/>
    </source>
</evidence>
<evidence type="ECO:0000313" key="2">
    <source>
        <dbReference type="Proteomes" id="UP000199306"/>
    </source>
</evidence>
<accession>A0A1I5RV72</accession>
<dbReference type="AlphaFoldDB" id="A0A1I5RV72"/>
<dbReference type="RefSeq" id="WP_092015759.1">
    <property type="nucleotide sequence ID" value="NZ_FOXH01000004.1"/>
</dbReference>
<name>A0A1I5RV72_9BACT</name>
<dbReference type="Proteomes" id="UP000199306">
    <property type="component" value="Unassembled WGS sequence"/>
</dbReference>
<dbReference type="EMBL" id="FOXH01000004">
    <property type="protein sequence ID" value="SFP62462.1"/>
    <property type="molecule type" value="Genomic_DNA"/>
</dbReference>
<sequence>MKVLAVVEINLLGEIVTNRPDEVFFKDCDATRAAAFFEKVEMLEQKHRNLTEIENYRINNLNATFQHVKDWGFVHHSELNKYWEKKMVEFEHRITWKLVLKYRIWSPIKKLFYKTIGKIGTPLIKHILK</sequence>
<keyword evidence="2" id="KW-1185">Reference proteome</keyword>